<evidence type="ECO:0000256" key="1">
    <source>
        <dbReference type="SAM" id="MobiDB-lite"/>
    </source>
</evidence>
<gene>
    <name evidence="3" type="ORF">AF335_23705</name>
    <name evidence="2" type="ORF">FHS36_000234</name>
</gene>
<comment type="caution">
    <text evidence="3">The sequence shown here is derived from an EMBL/GenBank/DDBJ whole genome shotgun (WGS) entry which is preliminary data.</text>
</comment>
<keyword evidence="2" id="KW-0808">Transferase</keyword>
<evidence type="ECO:0000313" key="4">
    <source>
        <dbReference type="Proteomes" id="UP000235945"/>
    </source>
</evidence>
<dbReference type="Pfam" id="PF13671">
    <property type="entry name" value="AAA_33"/>
    <property type="match status" value="1"/>
</dbReference>
<protein>
    <submittedName>
        <fullName evidence="3">ATP-binding protein</fullName>
    </submittedName>
    <submittedName>
        <fullName evidence="2">Putative kinase</fullName>
    </submittedName>
</protein>
<feature type="region of interest" description="Disordered" evidence="1">
    <location>
        <begin position="1"/>
        <end position="27"/>
    </location>
</feature>
<reference evidence="3" key="2">
    <citation type="submission" date="2015-07" db="EMBL/GenBank/DDBJ databases">
        <authorList>
            <person name="Noorani M."/>
        </authorList>
    </citation>
    <scope>NUCLEOTIDE SEQUENCE [LARGE SCALE GENOMIC DNA]</scope>
    <source>
        <strain evidence="3">ATCC 27428</strain>
    </source>
</reference>
<evidence type="ECO:0000313" key="5">
    <source>
        <dbReference type="Proteomes" id="UP000528608"/>
    </source>
</evidence>
<keyword evidence="3" id="KW-0547">Nucleotide-binding</keyword>
<dbReference type="Proteomes" id="UP000528608">
    <property type="component" value="Unassembled WGS sequence"/>
</dbReference>
<sequence length="224" mass="24140">MRAGRDDPDGRDASGTGDGAAPRPAGRARVLDLRGGAGRAELRFPPGDLLIVSGLPGSGKSTLIRRVVPPLDGRAGLVWCVDSQDSRERLERRLPGRLPYGLYRPFARLAHYAALRRALRSGSSAVIHDCGERGWVRRWLARDARRRGRAVHLLLLDVAPGTALAGQAARGRRVSPRAFGRHRGAMARLVTEATAGRLPWGTASAVVLDRGAVDVLRRVGFEGE</sequence>
<name>A0A2N8NQP1_STREU</name>
<dbReference type="GO" id="GO:0005524">
    <property type="term" value="F:ATP binding"/>
    <property type="evidence" value="ECO:0007669"/>
    <property type="project" value="UniProtKB-KW"/>
</dbReference>
<keyword evidence="2" id="KW-0418">Kinase</keyword>
<dbReference type="AlphaFoldDB" id="A0A2N8NQP1"/>
<dbReference type="GO" id="GO:0016301">
    <property type="term" value="F:kinase activity"/>
    <property type="evidence" value="ECO:0007669"/>
    <property type="project" value="UniProtKB-KW"/>
</dbReference>
<organism evidence="3 4">
    <name type="scientific">Streptomyces eurocidicus</name>
    <name type="common">Streptoverticillium eurocidicus</name>
    <dbReference type="NCBI Taxonomy" id="66423"/>
    <lineage>
        <taxon>Bacteria</taxon>
        <taxon>Bacillati</taxon>
        <taxon>Actinomycetota</taxon>
        <taxon>Actinomycetes</taxon>
        <taxon>Kitasatosporales</taxon>
        <taxon>Streptomycetaceae</taxon>
        <taxon>Streptomyces</taxon>
    </lineage>
</organism>
<dbReference type="InterPro" id="IPR027417">
    <property type="entry name" value="P-loop_NTPase"/>
</dbReference>
<reference evidence="2 5" key="3">
    <citation type="submission" date="2020-08" db="EMBL/GenBank/DDBJ databases">
        <title>Genomic Encyclopedia of Type Strains, Phase III (KMG-III): the genomes of soil and plant-associated and newly described type strains.</title>
        <authorList>
            <person name="Whitman W."/>
        </authorList>
    </citation>
    <scope>NUCLEOTIDE SEQUENCE [LARGE SCALE GENOMIC DNA]</scope>
    <source>
        <strain evidence="2 5">CECT 3259</strain>
    </source>
</reference>
<dbReference type="SUPFAM" id="SSF52540">
    <property type="entry name" value="P-loop containing nucleoside triphosphate hydrolases"/>
    <property type="match status" value="1"/>
</dbReference>
<feature type="compositionally biased region" description="Basic and acidic residues" evidence="1">
    <location>
        <begin position="1"/>
        <end position="12"/>
    </location>
</feature>
<evidence type="ECO:0000313" key="2">
    <source>
        <dbReference type="EMBL" id="MBB5116836.1"/>
    </source>
</evidence>
<dbReference type="EMBL" id="LGUI01000009">
    <property type="protein sequence ID" value="PNE31094.1"/>
    <property type="molecule type" value="Genomic_DNA"/>
</dbReference>
<dbReference type="Gene3D" id="3.40.50.300">
    <property type="entry name" value="P-loop containing nucleotide triphosphate hydrolases"/>
    <property type="match status" value="1"/>
</dbReference>
<evidence type="ECO:0000313" key="3">
    <source>
        <dbReference type="EMBL" id="PNE31094.1"/>
    </source>
</evidence>
<accession>A0A2N8NQP1</accession>
<keyword evidence="4" id="KW-1185">Reference proteome</keyword>
<dbReference type="Proteomes" id="UP000235945">
    <property type="component" value="Unassembled WGS sequence"/>
</dbReference>
<dbReference type="EMBL" id="JACHJF010000001">
    <property type="protein sequence ID" value="MBB5116836.1"/>
    <property type="molecule type" value="Genomic_DNA"/>
</dbReference>
<reference evidence="4" key="1">
    <citation type="submission" date="2015-07" db="EMBL/GenBank/DDBJ databases">
        <authorList>
            <person name="Graham D.E."/>
            <person name="Giannone R.J."/>
            <person name="Gulvik C.A."/>
            <person name="Hettich R.L."/>
            <person name="Klingeman D.M."/>
            <person name="Mahan K.M."/>
            <person name="Parry R.J."/>
            <person name="Spain J.C."/>
        </authorList>
    </citation>
    <scope>NUCLEOTIDE SEQUENCE [LARGE SCALE GENOMIC DNA]</scope>
    <source>
        <strain evidence="4">ATCC 27428</strain>
    </source>
</reference>
<proteinExistence type="predicted"/>
<keyword evidence="3" id="KW-0067">ATP-binding</keyword>